<feature type="binding site" evidence="10">
    <location>
        <position position="282"/>
    </location>
    <ligand>
        <name>ATP</name>
        <dbReference type="ChEBI" id="CHEBI:30616"/>
    </ligand>
</feature>
<evidence type="ECO:0000256" key="4">
    <source>
        <dbReference type="ARBA" id="ARBA00022432"/>
    </source>
</evidence>
<feature type="binding site" evidence="10">
    <location>
        <position position="217"/>
    </location>
    <ligand>
        <name>Mn(2+)</name>
        <dbReference type="ChEBI" id="CHEBI:29035"/>
    </ligand>
</feature>
<dbReference type="GO" id="GO:0005829">
    <property type="term" value="C:cytosol"/>
    <property type="evidence" value="ECO:0007669"/>
    <property type="project" value="TreeGrafter"/>
</dbReference>
<feature type="binding site" evidence="10">
    <location>
        <position position="254"/>
    </location>
    <ligand>
        <name>Mn(2+)</name>
        <dbReference type="ChEBI" id="CHEBI:29035"/>
    </ligand>
</feature>
<evidence type="ECO:0000256" key="5">
    <source>
        <dbReference type="ARBA" id="ARBA00022741"/>
    </source>
</evidence>
<evidence type="ECO:0000256" key="7">
    <source>
        <dbReference type="ARBA" id="ARBA00022840"/>
    </source>
</evidence>
<keyword evidence="4 10" id="KW-0312">Gluconeogenesis</keyword>
<feature type="binding site" evidence="10">
    <location>
        <position position="197"/>
    </location>
    <ligand>
        <name>substrate</name>
    </ligand>
</feature>
<dbReference type="Gene3D" id="2.170.8.10">
    <property type="entry name" value="Phosphoenolpyruvate Carboxykinase, domain 2"/>
    <property type="match status" value="1"/>
</dbReference>
<dbReference type="GO" id="GO:0004612">
    <property type="term" value="F:phosphoenolpyruvate carboxykinase (ATP) activity"/>
    <property type="evidence" value="ECO:0007669"/>
    <property type="project" value="UniProtKB-UniRule"/>
</dbReference>
<dbReference type="Gene3D" id="3.40.449.10">
    <property type="entry name" value="Phosphoenolpyruvate Carboxykinase, domain 1"/>
    <property type="match status" value="1"/>
</dbReference>
<feature type="binding site" evidence="10">
    <location>
        <begin position="439"/>
        <end position="440"/>
    </location>
    <ligand>
        <name>ATP</name>
        <dbReference type="ChEBI" id="CHEBI:30616"/>
    </ligand>
</feature>
<dbReference type="OrthoDB" id="9806325at2"/>
<dbReference type="AlphaFoldDB" id="A0A2T8HMT8"/>
<feature type="binding site" evidence="10">
    <location>
        <position position="445"/>
    </location>
    <ligand>
        <name>ATP</name>
        <dbReference type="ChEBI" id="CHEBI:30616"/>
    </ligand>
</feature>
<protein>
    <recommendedName>
        <fullName evidence="3 10">Phosphoenolpyruvate carboxykinase (ATP)</fullName>
        <shortName evidence="10">PCK</shortName>
        <shortName evidence="10">PEP carboxykinase</shortName>
        <shortName evidence="10">PEPCK</shortName>
        <ecNumber evidence="3 10">4.1.1.49</ecNumber>
    </recommendedName>
</protein>
<dbReference type="InterPro" id="IPR013035">
    <property type="entry name" value="PEP_carboxykinase_C"/>
</dbReference>
<gene>
    <name evidence="10 11" type="primary">pckA</name>
    <name evidence="11" type="ORF">DC487_03780</name>
</gene>
<dbReference type="UniPathway" id="UPA00138"/>
<keyword evidence="8 10" id="KW-0456">Lyase</keyword>
<dbReference type="PIRSF" id="PIRSF006294">
    <property type="entry name" value="PEP_crbxkin"/>
    <property type="match status" value="1"/>
</dbReference>
<comment type="similarity">
    <text evidence="2 10">Belongs to the phosphoenolpyruvate carboxykinase (ATP) family.</text>
</comment>
<organism evidence="11 12">
    <name type="scientific">Sphingobacterium corticibacter</name>
    <dbReference type="NCBI Taxonomy" id="2171749"/>
    <lineage>
        <taxon>Bacteria</taxon>
        <taxon>Pseudomonadati</taxon>
        <taxon>Bacteroidota</taxon>
        <taxon>Sphingobacteriia</taxon>
        <taxon>Sphingobacteriales</taxon>
        <taxon>Sphingobacteriaceae</taxon>
        <taxon>Sphingobacterium</taxon>
    </lineage>
</organism>
<dbReference type="HAMAP" id="MF_00453">
    <property type="entry name" value="PEPCK_ATP"/>
    <property type="match status" value="1"/>
</dbReference>
<dbReference type="InterPro" id="IPR001272">
    <property type="entry name" value="PEP_carboxykinase_ATP"/>
</dbReference>
<dbReference type="GO" id="GO:0046872">
    <property type="term" value="F:metal ion binding"/>
    <property type="evidence" value="ECO:0007669"/>
    <property type="project" value="UniProtKB-KW"/>
</dbReference>
<keyword evidence="12" id="KW-1185">Reference proteome</keyword>
<dbReference type="SUPFAM" id="SSF53795">
    <property type="entry name" value="PEP carboxykinase-like"/>
    <property type="match status" value="1"/>
</dbReference>
<dbReference type="InterPro" id="IPR008210">
    <property type="entry name" value="PEP_carboxykinase_N"/>
</dbReference>
<dbReference type="NCBIfam" id="TIGR00224">
    <property type="entry name" value="pckA"/>
    <property type="match status" value="1"/>
</dbReference>
<keyword evidence="11" id="KW-0670">Pyruvate</keyword>
<dbReference type="GO" id="GO:0006094">
    <property type="term" value="P:gluconeogenesis"/>
    <property type="evidence" value="ECO:0007669"/>
    <property type="project" value="UniProtKB-UniRule"/>
</dbReference>
<keyword evidence="10" id="KW-0479">Metal-binding</keyword>
<feature type="binding site" evidence="10">
    <location>
        <position position="197"/>
    </location>
    <ligand>
        <name>ATP</name>
        <dbReference type="ChEBI" id="CHEBI:30616"/>
    </ligand>
</feature>
<feature type="binding site" evidence="10">
    <location>
        <position position="319"/>
    </location>
    <ligand>
        <name>substrate</name>
    </ligand>
</feature>
<evidence type="ECO:0000256" key="3">
    <source>
        <dbReference type="ARBA" id="ARBA00012363"/>
    </source>
</evidence>
<keyword evidence="11" id="KW-0808">Transferase</keyword>
<dbReference type="RefSeq" id="WP_116774595.1">
    <property type="nucleotide sequence ID" value="NZ_QDKG01000001.1"/>
</dbReference>
<comment type="catalytic activity">
    <reaction evidence="9 10">
        <text>oxaloacetate + ATP = phosphoenolpyruvate + ADP + CO2</text>
        <dbReference type="Rhea" id="RHEA:18617"/>
        <dbReference type="ChEBI" id="CHEBI:16452"/>
        <dbReference type="ChEBI" id="CHEBI:16526"/>
        <dbReference type="ChEBI" id="CHEBI:30616"/>
        <dbReference type="ChEBI" id="CHEBI:58702"/>
        <dbReference type="ChEBI" id="CHEBI:456216"/>
        <dbReference type="EC" id="4.1.1.49"/>
    </reaction>
</comment>
<dbReference type="PANTHER" id="PTHR30031:SF0">
    <property type="entry name" value="PHOSPHOENOLPYRUVATE CARBOXYKINASE (ATP)"/>
    <property type="match status" value="1"/>
</dbReference>
<evidence type="ECO:0000256" key="2">
    <source>
        <dbReference type="ARBA" id="ARBA00006052"/>
    </source>
</evidence>
<evidence type="ECO:0000256" key="1">
    <source>
        <dbReference type="ARBA" id="ARBA00004742"/>
    </source>
</evidence>
<feature type="binding site" evidence="10">
    <location>
        <position position="217"/>
    </location>
    <ligand>
        <name>ATP</name>
        <dbReference type="ChEBI" id="CHEBI:30616"/>
    </ligand>
</feature>
<evidence type="ECO:0000256" key="6">
    <source>
        <dbReference type="ARBA" id="ARBA00022793"/>
    </source>
</evidence>
<feature type="binding site" evidence="10">
    <location>
        <position position="191"/>
    </location>
    <ligand>
        <name>substrate</name>
    </ligand>
</feature>
<evidence type="ECO:0000256" key="10">
    <source>
        <dbReference type="HAMAP-Rule" id="MF_00453"/>
    </source>
</evidence>
<dbReference type="GO" id="GO:0016301">
    <property type="term" value="F:kinase activity"/>
    <property type="evidence" value="ECO:0007669"/>
    <property type="project" value="UniProtKB-KW"/>
</dbReference>
<feature type="binding site" evidence="10">
    <location>
        <position position="197"/>
    </location>
    <ligand>
        <name>Mn(2+)</name>
        <dbReference type="ChEBI" id="CHEBI:29035"/>
    </ligand>
</feature>
<keyword evidence="11" id="KW-0418">Kinase</keyword>
<sequence>MQKILQESLSGLVLEPKGELYSELAPSELIEHAVEKREATLSSSGALNIMTGTFTGRSPRDRYIVRDEITEDVIHWNDVNQGVSTDVFEALERQVKKYLDASKALYTRTANIATYVKYGRKIHFVTELAAQDLFISNMFLPEEEVENHRDWTVWVASLLKTEKFEDLGLRASNAVVLDFTKRKVLIIGTAYTGEIKKSMFSVMNFVLPQEHNVLSMHCSANMGKHGDTALFFGLSGTGKTTLSADHDRYLIGDDEHGWSDDGIFNLEGGCYAKCINLKVESEPDIFGAIRFGALTENMVFLPNSRHLDYSNSSVTENIRVSYPINYIPNVVKINRSAAPKHIFFLTADAFGVLPPLSKLTVEQAMYYFLNGYTAKVAGTEVGVAEPVATFSACFGQAFLPLHAMRYAEMLRDRLQQDTTTQVWLVNTGWIGGPYGVGRRIPLYHTRAMIRAVMQGALDDEHFVQHPVFDLAMPIACPQVPDTILDPQSLWQDPDSYTHKAQELKDLFEQNYQKYVH</sequence>
<comment type="pathway">
    <text evidence="1 10">Carbohydrate biosynthesis; gluconeogenesis.</text>
</comment>
<evidence type="ECO:0000313" key="12">
    <source>
        <dbReference type="Proteomes" id="UP000245627"/>
    </source>
</evidence>
<keyword evidence="10" id="KW-0464">Manganese</keyword>
<dbReference type="PANTHER" id="PTHR30031">
    <property type="entry name" value="PHOSPHOENOLPYRUVATE CARBOXYKINASE ATP"/>
    <property type="match status" value="1"/>
</dbReference>
<keyword evidence="7 10" id="KW-0067">ATP-binding</keyword>
<accession>A0A2T8HMT8</accession>
<keyword evidence="10" id="KW-0963">Cytoplasm</keyword>
<evidence type="ECO:0000256" key="9">
    <source>
        <dbReference type="ARBA" id="ARBA00047371"/>
    </source>
</evidence>
<dbReference type="EMBL" id="QDKG01000001">
    <property type="protein sequence ID" value="PVH26736.1"/>
    <property type="molecule type" value="Genomic_DNA"/>
</dbReference>
<comment type="caution">
    <text evidence="11">The sequence shown here is derived from an EMBL/GenBank/DDBJ whole genome shotgun (WGS) entry which is preliminary data.</text>
</comment>
<comment type="subcellular location">
    <subcellularLocation>
        <location evidence="10">Cytoplasm</location>
    </subcellularLocation>
</comment>
<feature type="binding site" evidence="10">
    <location>
        <begin position="233"/>
        <end position="241"/>
    </location>
    <ligand>
        <name>ATP</name>
        <dbReference type="ChEBI" id="CHEBI:30616"/>
    </ligand>
</feature>
<dbReference type="NCBIfam" id="NF006820">
    <property type="entry name" value="PRK09344.1-2"/>
    <property type="match status" value="1"/>
</dbReference>
<feature type="binding site" evidence="10">
    <location>
        <position position="57"/>
    </location>
    <ligand>
        <name>substrate</name>
    </ligand>
</feature>
<dbReference type="Gene3D" id="3.90.228.20">
    <property type="match status" value="1"/>
</dbReference>
<dbReference type="NCBIfam" id="NF006821">
    <property type="entry name" value="PRK09344.1-3"/>
    <property type="match status" value="1"/>
</dbReference>
<dbReference type="Proteomes" id="UP000245627">
    <property type="component" value="Unassembled WGS sequence"/>
</dbReference>
<keyword evidence="6 10" id="KW-0210">Decarboxylase</keyword>
<feature type="binding site" evidence="10">
    <location>
        <position position="319"/>
    </location>
    <ligand>
        <name>ATP</name>
        <dbReference type="ChEBI" id="CHEBI:30616"/>
    </ligand>
</feature>
<name>A0A2T8HMT8_9SPHI</name>
<proteinExistence type="inferred from homology"/>
<evidence type="ECO:0000256" key="8">
    <source>
        <dbReference type="ARBA" id="ARBA00023239"/>
    </source>
</evidence>
<evidence type="ECO:0000313" key="11">
    <source>
        <dbReference type="EMBL" id="PVH26736.1"/>
    </source>
</evidence>
<dbReference type="EC" id="4.1.1.49" evidence="3 10"/>
<comment type="function">
    <text evidence="10">Involved in the gluconeogenesis. Catalyzes the conversion of oxaloacetate (OAA) to phosphoenolpyruvate (PEP) through direct phosphoryl transfer between the nucleoside triphosphate and OAA.</text>
</comment>
<dbReference type="PROSITE" id="PS00532">
    <property type="entry name" value="PEPCK_ATP"/>
    <property type="match status" value="1"/>
</dbReference>
<reference evidence="11 12" key="1">
    <citation type="submission" date="2018-04" db="EMBL/GenBank/DDBJ databases">
        <title>Sphingobacterium cortibacter sp. nov.</title>
        <authorList>
            <person name="Li Y."/>
        </authorList>
    </citation>
    <scope>NUCLEOTIDE SEQUENCE [LARGE SCALE GENOMIC DNA]</scope>
    <source>
        <strain evidence="11 12">2c-3</strain>
    </source>
</reference>
<dbReference type="InterPro" id="IPR015994">
    <property type="entry name" value="PEPCK_ATP_CS"/>
</dbReference>
<dbReference type="SUPFAM" id="SSF68923">
    <property type="entry name" value="PEP carboxykinase N-terminal domain"/>
    <property type="match status" value="1"/>
</dbReference>
<dbReference type="GO" id="GO:0005524">
    <property type="term" value="F:ATP binding"/>
    <property type="evidence" value="ECO:0007669"/>
    <property type="project" value="UniProtKB-UniRule"/>
</dbReference>
<dbReference type="Pfam" id="PF01293">
    <property type="entry name" value="PEPCK_ATP"/>
    <property type="match status" value="1"/>
</dbReference>
<keyword evidence="5 10" id="KW-0547">Nucleotide-binding</keyword>
<comment type="cofactor">
    <cofactor evidence="10">
        <name>Mn(2+)</name>
        <dbReference type="ChEBI" id="CHEBI:29035"/>
    </cofactor>
    <text evidence="10">Binds 1 Mn(2+) ion per subunit.</text>
</comment>